<dbReference type="Gene3D" id="3.30.70.100">
    <property type="match status" value="1"/>
</dbReference>
<dbReference type="AlphaFoldDB" id="A0A2S3QYK8"/>
<dbReference type="InterPro" id="IPR007138">
    <property type="entry name" value="ABM_dom"/>
</dbReference>
<accession>A0A2S3QYK8</accession>
<dbReference type="GO" id="GO:0004497">
    <property type="term" value="F:monooxygenase activity"/>
    <property type="evidence" value="ECO:0007669"/>
    <property type="project" value="UniProtKB-KW"/>
</dbReference>
<comment type="caution">
    <text evidence="2">The sequence shown here is derived from an EMBL/GenBank/DDBJ whole genome shotgun (WGS) entry which is preliminary data.</text>
</comment>
<keyword evidence="2" id="KW-0503">Monooxygenase</keyword>
<name>A0A2S3QYK8_VIBVL</name>
<dbReference type="PROSITE" id="PS51725">
    <property type="entry name" value="ABM"/>
    <property type="match status" value="1"/>
</dbReference>
<reference evidence="2 3" key="1">
    <citation type="journal article" date="2018" name="Front. Microbiol.">
        <title>Phylogeny of Vibrio vulnificus from the Analysis of the Core-Genome: Implications for Intra-Species Taxonomy.</title>
        <authorList>
            <person name="Roig F.J."/>
            <person name="Gonzalez-Candelas F."/>
            <person name="Sanjuan E."/>
            <person name="Fouz B."/>
            <person name="Feil E.J."/>
            <person name="Llorens C."/>
            <person name="Baker-Austin C."/>
            <person name="Oliver J.D."/>
            <person name="Danin-Poleg Y."/>
            <person name="Gibas C.J."/>
            <person name="Kashi Y."/>
            <person name="Gulig P.A."/>
            <person name="Morrison S.S."/>
            <person name="Amaro C."/>
        </authorList>
    </citation>
    <scope>NUCLEOTIDE SEQUENCE [LARGE SCALE GENOMIC DNA]</scope>
    <source>
        <strain evidence="2 3">CECT4608</strain>
    </source>
</reference>
<dbReference type="SUPFAM" id="SSF54909">
    <property type="entry name" value="Dimeric alpha+beta barrel"/>
    <property type="match status" value="1"/>
</dbReference>
<proteinExistence type="predicted"/>
<sequence>MMIHLIAEIKAHADRVDEVRSLLQSLLEPTRQEQGCCQYELFVDNQIEGLFLMQEIWCSQQSLDRHIASEHFQRFKDRIEEEELLEYLHLRPLTFVA</sequence>
<dbReference type="PANTHER" id="PTHR33336:SF3">
    <property type="entry name" value="ABM DOMAIN-CONTAINING PROTEIN"/>
    <property type="match status" value="1"/>
</dbReference>
<dbReference type="EMBL" id="PDGH01000126">
    <property type="protein sequence ID" value="POB44023.1"/>
    <property type="molecule type" value="Genomic_DNA"/>
</dbReference>
<dbReference type="Proteomes" id="UP000237466">
    <property type="component" value="Unassembled WGS sequence"/>
</dbReference>
<protein>
    <submittedName>
        <fullName evidence="2">Antibiotic biosynthesis monooxygenase</fullName>
    </submittedName>
</protein>
<dbReference type="Pfam" id="PF03992">
    <property type="entry name" value="ABM"/>
    <property type="match status" value="1"/>
</dbReference>
<evidence type="ECO:0000313" key="2">
    <source>
        <dbReference type="EMBL" id="POB44023.1"/>
    </source>
</evidence>
<organism evidence="2 3">
    <name type="scientific">Vibrio vulnificus</name>
    <dbReference type="NCBI Taxonomy" id="672"/>
    <lineage>
        <taxon>Bacteria</taxon>
        <taxon>Pseudomonadati</taxon>
        <taxon>Pseudomonadota</taxon>
        <taxon>Gammaproteobacteria</taxon>
        <taxon>Vibrionales</taxon>
        <taxon>Vibrionaceae</taxon>
        <taxon>Vibrio</taxon>
    </lineage>
</organism>
<evidence type="ECO:0000259" key="1">
    <source>
        <dbReference type="PROSITE" id="PS51725"/>
    </source>
</evidence>
<dbReference type="GO" id="GO:0005829">
    <property type="term" value="C:cytosol"/>
    <property type="evidence" value="ECO:0007669"/>
    <property type="project" value="TreeGrafter"/>
</dbReference>
<dbReference type="InterPro" id="IPR050744">
    <property type="entry name" value="AI-2_Isomerase_LsrG"/>
</dbReference>
<dbReference type="InterPro" id="IPR011008">
    <property type="entry name" value="Dimeric_a/b-barrel"/>
</dbReference>
<evidence type="ECO:0000313" key="3">
    <source>
        <dbReference type="Proteomes" id="UP000237466"/>
    </source>
</evidence>
<dbReference type="PANTHER" id="PTHR33336">
    <property type="entry name" value="QUINOL MONOOXYGENASE YGIN-RELATED"/>
    <property type="match status" value="1"/>
</dbReference>
<feature type="domain" description="ABM" evidence="1">
    <location>
        <begin position="3"/>
        <end position="96"/>
    </location>
</feature>
<gene>
    <name evidence="2" type="ORF">CRN52_20100</name>
</gene>
<keyword evidence="2" id="KW-0560">Oxidoreductase</keyword>